<feature type="signal peptide" evidence="2">
    <location>
        <begin position="1"/>
        <end position="23"/>
    </location>
</feature>
<dbReference type="InterPro" id="IPR036689">
    <property type="entry name" value="ESAT-6-like_sf"/>
</dbReference>
<keyword evidence="4" id="KW-1185">Reference proteome</keyword>
<reference evidence="3" key="1">
    <citation type="submission" date="2022-06" db="EMBL/GenBank/DDBJ databases">
        <title>Sequencing the genomes of 1000 actinobacteria strains.</title>
        <authorList>
            <person name="Klenk H.-P."/>
        </authorList>
    </citation>
    <scope>NUCLEOTIDE SEQUENCE</scope>
    <source>
        <strain evidence="3">DSM 22016</strain>
    </source>
</reference>
<sequence>MVSFRVRATALSEVAALLGTVLATFDTNLSTVDSQVKRTVDVTWKGDDADSFSEGWATFMTTAGFVRQSLAALQTGLIAADGSYTQNESGVQRSFNGRAPSVAAMRSNSGKLGAVVDRGEERAEDMAEFFGRDYDGDGEKELYGGGMLGARKSTGQATGGGSGDSDGDGDDDSIGEGVFRLGEDGEPVVVEGAAPVHIAEVPDIDAPSDGSKHG</sequence>
<proteinExistence type="predicted"/>
<evidence type="ECO:0000256" key="2">
    <source>
        <dbReference type="SAM" id="SignalP"/>
    </source>
</evidence>
<dbReference type="Gene3D" id="1.10.287.1060">
    <property type="entry name" value="ESAT-6-like"/>
    <property type="match status" value="1"/>
</dbReference>
<feature type="chain" id="PRO_5040891630" evidence="2">
    <location>
        <begin position="24"/>
        <end position="214"/>
    </location>
</feature>
<keyword evidence="2" id="KW-0732">Signal</keyword>
<evidence type="ECO:0000313" key="3">
    <source>
        <dbReference type="EMBL" id="MCP2371101.1"/>
    </source>
</evidence>
<gene>
    <name evidence="3" type="ORF">BJ978_001777</name>
</gene>
<dbReference type="EMBL" id="JAMZDY010000001">
    <property type="protein sequence ID" value="MCP2371101.1"/>
    <property type="molecule type" value="Genomic_DNA"/>
</dbReference>
<organism evidence="3 4">
    <name type="scientific">Agromyces terreus</name>
    <dbReference type="NCBI Taxonomy" id="424795"/>
    <lineage>
        <taxon>Bacteria</taxon>
        <taxon>Bacillati</taxon>
        <taxon>Actinomycetota</taxon>
        <taxon>Actinomycetes</taxon>
        <taxon>Micrococcales</taxon>
        <taxon>Microbacteriaceae</taxon>
        <taxon>Agromyces</taxon>
    </lineage>
</organism>
<name>A0A9X2H0R9_9MICO</name>
<comment type="caution">
    <text evidence="3">The sequence shown here is derived from an EMBL/GenBank/DDBJ whole genome shotgun (WGS) entry which is preliminary data.</text>
</comment>
<dbReference type="SUPFAM" id="SSF140453">
    <property type="entry name" value="EsxAB dimer-like"/>
    <property type="match status" value="1"/>
</dbReference>
<protein>
    <submittedName>
        <fullName evidence="3">Uncharacterized protein YukE</fullName>
    </submittedName>
</protein>
<dbReference type="Proteomes" id="UP001139722">
    <property type="component" value="Unassembled WGS sequence"/>
</dbReference>
<evidence type="ECO:0000313" key="4">
    <source>
        <dbReference type="Proteomes" id="UP001139722"/>
    </source>
</evidence>
<dbReference type="Pfam" id="PF06013">
    <property type="entry name" value="WXG100"/>
    <property type="match status" value="1"/>
</dbReference>
<dbReference type="AlphaFoldDB" id="A0A9X2H0R9"/>
<feature type="region of interest" description="Disordered" evidence="1">
    <location>
        <begin position="145"/>
        <end position="214"/>
    </location>
</feature>
<evidence type="ECO:0000256" key="1">
    <source>
        <dbReference type="SAM" id="MobiDB-lite"/>
    </source>
</evidence>
<dbReference type="RefSeq" id="WP_197738272.1">
    <property type="nucleotide sequence ID" value="NZ_BAAANU010000021.1"/>
</dbReference>
<dbReference type="InterPro" id="IPR010310">
    <property type="entry name" value="T7SS_ESAT-6-like"/>
</dbReference>
<feature type="compositionally biased region" description="Acidic residues" evidence="1">
    <location>
        <begin position="165"/>
        <end position="174"/>
    </location>
</feature>
<accession>A0A9X2H0R9</accession>